<feature type="domain" description="CheW-like" evidence="1">
    <location>
        <begin position="6"/>
        <end position="140"/>
    </location>
</feature>
<name>A0ABT1YSN4_9BACL</name>
<sequence length="140" mass="15712">MDVNKPEQYIEVGIGEEKYAVGIQDIHEIIRLRDITELPNREAYFKGVINLRGKIVPVISLRIRFGIMEEPYTKSTRIIVINHAGEMVGIIVDRVEKVTTLSEIQPLDTIGDTDSSCITGFGKTETGLVCILNLEQVLQK</sequence>
<dbReference type="PANTHER" id="PTHR22617">
    <property type="entry name" value="CHEMOTAXIS SENSOR HISTIDINE KINASE-RELATED"/>
    <property type="match status" value="1"/>
</dbReference>
<dbReference type="Proteomes" id="UP001300012">
    <property type="component" value="Unassembled WGS sequence"/>
</dbReference>
<protein>
    <submittedName>
        <fullName evidence="2">Chemotaxis protein CheW</fullName>
    </submittedName>
</protein>
<comment type="caution">
    <text evidence="2">The sequence shown here is derived from an EMBL/GenBank/DDBJ whole genome shotgun (WGS) entry which is preliminary data.</text>
</comment>
<dbReference type="InterPro" id="IPR036061">
    <property type="entry name" value="CheW-like_dom_sf"/>
</dbReference>
<reference evidence="2 3" key="1">
    <citation type="submission" date="2022-08" db="EMBL/GenBank/DDBJ databases">
        <title>Paenibacillus endoradicis sp. nov., Paenibacillus radicibacter sp. nov and Paenibacillus pararadicis sp. nov., three cold-adapted plant growth-promoting bacteria isolated from root of Larix gmelinii in Great Khingan.</title>
        <authorList>
            <person name="Xue H."/>
        </authorList>
    </citation>
    <scope>NUCLEOTIDE SEQUENCE [LARGE SCALE GENOMIC DNA]</scope>
    <source>
        <strain evidence="2 3">N5-1-1-5</strain>
    </source>
</reference>
<evidence type="ECO:0000313" key="2">
    <source>
        <dbReference type="EMBL" id="MCR8636202.1"/>
    </source>
</evidence>
<dbReference type="Pfam" id="PF01584">
    <property type="entry name" value="CheW"/>
    <property type="match status" value="1"/>
</dbReference>
<dbReference type="PANTHER" id="PTHR22617:SF23">
    <property type="entry name" value="CHEMOTAXIS PROTEIN CHEW"/>
    <property type="match status" value="1"/>
</dbReference>
<dbReference type="Gene3D" id="2.40.50.180">
    <property type="entry name" value="CheA-289, Domain 4"/>
    <property type="match status" value="1"/>
</dbReference>
<evidence type="ECO:0000313" key="3">
    <source>
        <dbReference type="Proteomes" id="UP001300012"/>
    </source>
</evidence>
<dbReference type="InterPro" id="IPR039315">
    <property type="entry name" value="CheW"/>
</dbReference>
<dbReference type="InterPro" id="IPR002545">
    <property type="entry name" value="CheW-lke_dom"/>
</dbReference>
<organism evidence="2 3">
    <name type="scientific">Paenibacillus radicis</name>
    <name type="common">ex Xue et al. 2023</name>
    <dbReference type="NCBI Taxonomy" id="2972489"/>
    <lineage>
        <taxon>Bacteria</taxon>
        <taxon>Bacillati</taxon>
        <taxon>Bacillota</taxon>
        <taxon>Bacilli</taxon>
        <taxon>Bacillales</taxon>
        <taxon>Paenibacillaceae</taxon>
        <taxon>Paenibacillus</taxon>
    </lineage>
</organism>
<dbReference type="PROSITE" id="PS50851">
    <property type="entry name" value="CHEW"/>
    <property type="match status" value="1"/>
</dbReference>
<accession>A0ABT1YSN4</accession>
<dbReference type="SUPFAM" id="SSF50341">
    <property type="entry name" value="CheW-like"/>
    <property type="match status" value="1"/>
</dbReference>
<dbReference type="Gene3D" id="2.30.30.40">
    <property type="entry name" value="SH3 Domains"/>
    <property type="match status" value="1"/>
</dbReference>
<evidence type="ECO:0000259" key="1">
    <source>
        <dbReference type="PROSITE" id="PS50851"/>
    </source>
</evidence>
<keyword evidence="3" id="KW-1185">Reference proteome</keyword>
<dbReference type="SMART" id="SM00260">
    <property type="entry name" value="CheW"/>
    <property type="match status" value="1"/>
</dbReference>
<gene>
    <name evidence="2" type="ORF">NV381_33950</name>
</gene>
<dbReference type="RefSeq" id="WP_258217731.1">
    <property type="nucleotide sequence ID" value="NZ_JANQBD010000037.1"/>
</dbReference>
<dbReference type="EMBL" id="JANQBD010000037">
    <property type="protein sequence ID" value="MCR8636202.1"/>
    <property type="molecule type" value="Genomic_DNA"/>
</dbReference>
<proteinExistence type="predicted"/>